<dbReference type="PATRIC" id="fig|1359167.3.peg.824"/>
<dbReference type="GO" id="GO:0005524">
    <property type="term" value="F:ATP binding"/>
    <property type="evidence" value="ECO:0007669"/>
    <property type="project" value="UniProtKB-KW"/>
</dbReference>
<evidence type="ECO:0000313" key="11">
    <source>
        <dbReference type="EMBL" id="KJV63404.1"/>
    </source>
</evidence>
<dbReference type="Gene3D" id="3.40.50.2020">
    <property type="match status" value="2"/>
</dbReference>
<evidence type="ECO:0000256" key="5">
    <source>
        <dbReference type="ARBA" id="ARBA00022741"/>
    </source>
</evidence>
<dbReference type="InterPro" id="IPR029099">
    <property type="entry name" value="Pribosyltran_N"/>
</dbReference>
<dbReference type="InterPro" id="IPR005946">
    <property type="entry name" value="Rib-P_diPkinase"/>
</dbReference>
<dbReference type="GO" id="GO:0006015">
    <property type="term" value="P:5-phosphoribose 1-diphosphate biosynthetic process"/>
    <property type="evidence" value="ECO:0007669"/>
    <property type="project" value="TreeGrafter"/>
</dbReference>
<dbReference type="Proteomes" id="UP000033546">
    <property type="component" value="Unassembled WGS sequence"/>
</dbReference>
<dbReference type="InterPro" id="IPR029057">
    <property type="entry name" value="PRTase-like"/>
</dbReference>
<comment type="catalytic activity">
    <reaction evidence="9">
        <text>D-ribose 5-phosphate + ATP = 5-phospho-alpha-D-ribose 1-diphosphate + AMP + H(+)</text>
        <dbReference type="Rhea" id="RHEA:15609"/>
        <dbReference type="ChEBI" id="CHEBI:15378"/>
        <dbReference type="ChEBI" id="CHEBI:30616"/>
        <dbReference type="ChEBI" id="CHEBI:58017"/>
        <dbReference type="ChEBI" id="CHEBI:78346"/>
        <dbReference type="ChEBI" id="CHEBI:456215"/>
        <dbReference type="EC" id="2.7.6.1"/>
    </reaction>
</comment>
<sequence length="318" mass="35210">MLISSGTSSINLAKGISKITGIKLISSYISYFSDQEINVEIQENQDDKNKHVIIINSLCFPAHDNLLELLLLTDAINRTLCPSKTTMIIPYLCYTRQDRVMYRNLDDNNLMISALSAKVIINILSTANVNNIIFIDLHSNQLAGFFDIATTNLSPHTIFIEDIIKKYNMDNLVVVSPDYGALNRTRIFTNALSKQCKLHNDIQVAVIDKYRAKPGVSEVMNITGNVENKDCIIVDDIVDSAGTLCNAALALKDRGALQVSAYVTHGILSGSAIEKITNSNLNSLTITDTINHNSFNTSKIQTLSIDKFLSNYILYNLA</sequence>
<dbReference type="AlphaFoldDB" id="A0A0F3N8Z6"/>
<dbReference type="RefSeq" id="WP_045805141.1">
    <property type="nucleotide sequence ID" value="NZ_LANU01000003.1"/>
</dbReference>
<keyword evidence="2 11" id="KW-0808">Transferase</keyword>
<evidence type="ECO:0000256" key="2">
    <source>
        <dbReference type="ARBA" id="ARBA00022679"/>
    </source>
</evidence>
<evidence type="ECO:0000256" key="6">
    <source>
        <dbReference type="ARBA" id="ARBA00022777"/>
    </source>
</evidence>
<dbReference type="GO" id="GO:0004749">
    <property type="term" value="F:ribose phosphate diphosphokinase activity"/>
    <property type="evidence" value="ECO:0007669"/>
    <property type="project" value="UniProtKB-EC"/>
</dbReference>
<dbReference type="PANTHER" id="PTHR10210">
    <property type="entry name" value="RIBOSE-PHOSPHATE DIPHOSPHOKINASE FAMILY MEMBER"/>
    <property type="match status" value="1"/>
</dbReference>
<evidence type="ECO:0000256" key="1">
    <source>
        <dbReference type="ARBA" id="ARBA00013247"/>
    </source>
</evidence>
<dbReference type="SUPFAM" id="SSF53271">
    <property type="entry name" value="PRTase-like"/>
    <property type="match status" value="1"/>
</dbReference>
<evidence type="ECO:0000313" key="12">
    <source>
        <dbReference type="Proteomes" id="UP000033546"/>
    </source>
</evidence>
<evidence type="ECO:0000259" key="10">
    <source>
        <dbReference type="Pfam" id="PF13793"/>
    </source>
</evidence>
<evidence type="ECO:0000256" key="3">
    <source>
        <dbReference type="ARBA" id="ARBA00022723"/>
    </source>
</evidence>
<evidence type="ECO:0000256" key="8">
    <source>
        <dbReference type="ARBA" id="ARBA00022842"/>
    </source>
</evidence>
<evidence type="ECO:0000256" key="7">
    <source>
        <dbReference type="ARBA" id="ARBA00022840"/>
    </source>
</evidence>
<dbReference type="FunFam" id="3.40.50.2020:FF:000002">
    <property type="entry name" value="Ribose-phosphate pyrophosphokinase"/>
    <property type="match status" value="1"/>
</dbReference>
<comment type="caution">
    <text evidence="11">The sequence shown here is derived from an EMBL/GenBank/DDBJ whole genome shotgun (WGS) entry which is preliminary data.</text>
</comment>
<name>A0A0F3N8Z6_9RICK</name>
<proteinExistence type="predicted"/>
<dbReference type="GO" id="GO:0002189">
    <property type="term" value="C:ribose phosphate diphosphokinase complex"/>
    <property type="evidence" value="ECO:0007669"/>
    <property type="project" value="TreeGrafter"/>
</dbReference>
<dbReference type="GO" id="GO:0016301">
    <property type="term" value="F:kinase activity"/>
    <property type="evidence" value="ECO:0007669"/>
    <property type="project" value="UniProtKB-KW"/>
</dbReference>
<gene>
    <name evidence="11" type="primary">prs</name>
    <name evidence="11" type="ORF">EMUCRT_0858</name>
</gene>
<keyword evidence="3" id="KW-0479">Metal-binding</keyword>
<organism evidence="11 12">
    <name type="scientific">Ehrlichia cf. muris str. EmCRT</name>
    <dbReference type="NCBI Taxonomy" id="1359167"/>
    <lineage>
        <taxon>Bacteria</taxon>
        <taxon>Pseudomonadati</taxon>
        <taxon>Pseudomonadota</taxon>
        <taxon>Alphaproteobacteria</taxon>
        <taxon>Rickettsiales</taxon>
        <taxon>Anaplasmataceae</taxon>
        <taxon>Ehrlichia</taxon>
    </lineage>
</organism>
<keyword evidence="4" id="KW-0545">Nucleotide biosynthesis</keyword>
<dbReference type="EC" id="2.7.6.1" evidence="1"/>
<dbReference type="Pfam" id="PF13793">
    <property type="entry name" value="Pribosyltran_N"/>
    <property type="match status" value="1"/>
</dbReference>
<dbReference type="SMART" id="SM01400">
    <property type="entry name" value="Pribosyltran_N"/>
    <property type="match status" value="1"/>
</dbReference>
<dbReference type="GO" id="GO:0000287">
    <property type="term" value="F:magnesium ion binding"/>
    <property type="evidence" value="ECO:0007669"/>
    <property type="project" value="InterPro"/>
</dbReference>
<keyword evidence="5" id="KW-0547">Nucleotide-binding</keyword>
<dbReference type="Pfam" id="PF14572">
    <property type="entry name" value="Pribosyl_synth"/>
    <property type="match status" value="1"/>
</dbReference>
<keyword evidence="8" id="KW-0460">Magnesium</keyword>
<keyword evidence="7" id="KW-0067">ATP-binding</keyword>
<dbReference type="EMBL" id="LANU01000003">
    <property type="protein sequence ID" value="KJV63404.1"/>
    <property type="molecule type" value="Genomic_DNA"/>
</dbReference>
<dbReference type="CDD" id="cd06223">
    <property type="entry name" value="PRTases_typeI"/>
    <property type="match status" value="1"/>
</dbReference>
<dbReference type="GO" id="GO:0006164">
    <property type="term" value="P:purine nucleotide biosynthetic process"/>
    <property type="evidence" value="ECO:0007669"/>
    <property type="project" value="TreeGrafter"/>
</dbReference>
<feature type="domain" description="Ribose-phosphate pyrophosphokinase N-terminal" evidence="10">
    <location>
        <begin position="1"/>
        <end position="125"/>
    </location>
</feature>
<dbReference type="PANTHER" id="PTHR10210:SF41">
    <property type="entry name" value="RIBOSE-PHOSPHATE PYROPHOSPHOKINASE 1, CHLOROPLASTIC"/>
    <property type="match status" value="1"/>
</dbReference>
<protein>
    <recommendedName>
        <fullName evidence="1">ribose-phosphate diphosphokinase</fullName>
        <ecNumber evidence="1">2.7.6.1</ecNumber>
    </recommendedName>
</protein>
<accession>A0A0F3N8Z6</accession>
<evidence type="ECO:0000256" key="9">
    <source>
        <dbReference type="ARBA" id="ARBA00049535"/>
    </source>
</evidence>
<keyword evidence="6 11" id="KW-0418">Kinase</keyword>
<dbReference type="GO" id="GO:0005737">
    <property type="term" value="C:cytoplasm"/>
    <property type="evidence" value="ECO:0007669"/>
    <property type="project" value="TreeGrafter"/>
</dbReference>
<reference evidence="11 12" key="1">
    <citation type="submission" date="2015-02" db="EMBL/GenBank/DDBJ databases">
        <title>Genome Sequencing of Rickettsiales.</title>
        <authorList>
            <person name="Daugherty S.C."/>
            <person name="Su Q."/>
            <person name="Abolude K."/>
            <person name="Beier-Sexton M."/>
            <person name="Carlyon J.A."/>
            <person name="Carter R."/>
            <person name="Day N.P."/>
            <person name="Dumler S.J."/>
            <person name="Dyachenko V."/>
            <person name="Godinez A."/>
            <person name="Kurtti T.J."/>
            <person name="Lichay M."/>
            <person name="Mullins K.E."/>
            <person name="Ott S."/>
            <person name="Pappas-Brown V."/>
            <person name="Paris D.H."/>
            <person name="Patel P."/>
            <person name="Richards A.L."/>
            <person name="Sadzewicz L."/>
            <person name="Sears K."/>
            <person name="Seidman D."/>
            <person name="Sengamalay N."/>
            <person name="Stenos J."/>
            <person name="Tallon L.J."/>
            <person name="Vincent G."/>
            <person name="Fraser C.M."/>
            <person name="Munderloh U."/>
            <person name="Dunning-Hotopp J.C."/>
        </authorList>
    </citation>
    <scope>NUCLEOTIDE SEQUENCE [LARGE SCALE GENOMIC DNA]</scope>
    <source>
        <strain evidence="11 12">EmCRT</strain>
    </source>
</reference>
<dbReference type="NCBIfam" id="TIGR01251">
    <property type="entry name" value="ribP_PPkin"/>
    <property type="match status" value="1"/>
</dbReference>
<dbReference type="InterPro" id="IPR000836">
    <property type="entry name" value="PRTase_dom"/>
</dbReference>
<evidence type="ECO:0000256" key="4">
    <source>
        <dbReference type="ARBA" id="ARBA00022727"/>
    </source>
</evidence>